<accession>A0A8J3QC54</accession>
<organism evidence="2 3">
    <name type="scientific">Rhizocola hellebori</name>
    <dbReference type="NCBI Taxonomy" id="1392758"/>
    <lineage>
        <taxon>Bacteria</taxon>
        <taxon>Bacillati</taxon>
        <taxon>Actinomycetota</taxon>
        <taxon>Actinomycetes</taxon>
        <taxon>Micromonosporales</taxon>
        <taxon>Micromonosporaceae</taxon>
        <taxon>Rhizocola</taxon>
    </lineage>
</organism>
<dbReference type="Proteomes" id="UP000612899">
    <property type="component" value="Unassembled WGS sequence"/>
</dbReference>
<proteinExistence type="predicted"/>
<feature type="region of interest" description="Disordered" evidence="1">
    <location>
        <begin position="96"/>
        <end position="116"/>
    </location>
</feature>
<dbReference type="AlphaFoldDB" id="A0A8J3QC54"/>
<name>A0A8J3QC54_9ACTN</name>
<keyword evidence="3" id="KW-1185">Reference proteome</keyword>
<reference evidence="2" key="1">
    <citation type="submission" date="2021-01" db="EMBL/GenBank/DDBJ databases">
        <title>Whole genome shotgun sequence of Rhizocola hellebori NBRC 109834.</title>
        <authorList>
            <person name="Komaki H."/>
            <person name="Tamura T."/>
        </authorList>
    </citation>
    <scope>NUCLEOTIDE SEQUENCE</scope>
    <source>
        <strain evidence="2">NBRC 109834</strain>
    </source>
</reference>
<evidence type="ECO:0000313" key="3">
    <source>
        <dbReference type="Proteomes" id="UP000612899"/>
    </source>
</evidence>
<evidence type="ECO:0000313" key="2">
    <source>
        <dbReference type="EMBL" id="GIH06786.1"/>
    </source>
</evidence>
<gene>
    <name evidence="2" type="ORF">Rhe02_48530</name>
</gene>
<protein>
    <submittedName>
        <fullName evidence="2">Uncharacterized protein</fullName>
    </submittedName>
</protein>
<evidence type="ECO:0000256" key="1">
    <source>
        <dbReference type="SAM" id="MobiDB-lite"/>
    </source>
</evidence>
<dbReference type="RefSeq" id="WP_203910595.1">
    <property type="nucleotide sequence ID" value="NZ_BONY01000030.1"/>
</dbReference>
<dbReference type="EMBL" id="BONY01000030">
    <property type="protein sequence ID" value="GIH06786.1"/>
    <property type="molecule type" value="Genomic_DNA"/>
</dbReference>
<feature type="compositionally biased region" description="Polar residues" evidence="1">
    <location>
        <begin position="103"/>
        <end position="114"/>
    </location>
</feature>
<comment type="caution">
    <text evidence="2">The sequence shown here is derived from an EMBL/GenBank/DDBJ whole genome shotgun (WGS) entry which is preliminary data.</text>
</comment>
<sequence>MRKLSLAVLALVALAIVYMLHDGGATAEVAPPLSPTACRTMDEIFRPMGVRGKQQLLKHLIDASDRLALQSNGQLREAAVAHAAYVRLLYAEAQREAPGDTRPAQSTLPQQTHTDGLKAYDTIRRAAWTSCGLSYLAPAAS</sequence>